<evidence type="ECO:0000259" key="2">
    <source>
        <dbReference type="Pfam" id="PF20434"/>
    </source>
</evidence>
<dbReference type="PANTHER" id="PTHR48081:SF13">
    <property type="entry name" value="ALPHA_BETA HYDROLASE"/>
    <property type="match status" value="1"/>
</dbReference>
<dbReference type="InterPro" id="IPR029058">
    <property type="entry name" value="AB_hydrolase_fold"/>
</dbReference>
<evidence type="ECO:0000256" key="1">
    <source>
        <dbReference type="ARBA" id="ARBA00022801"/>
    </source>
</evidence>
<dbReference type="Pfam" id="PF20434">
    <property type="entry name" value="BD-FAE"/>
    <property type="match status" value="1"/>
</dbReference>
<dbReference type="InterPro" id="IPR049492">
    <property type="entry name" value="BD-FAE-like_dom"/>
</dbReference>
<dbReference type="RefSeq" id="WP_154236938.1">
    <property type="nucleotide sequence ID" value="NZ_JAQLUP010000013.1"/>
</dbReference>
<keyword evidence="1 3" id="KW-0378">Hydrolase</keyword>
<dbReference type="EMBL" id="WKOD01000014">
    <property type="protein sequence ID" value="MSA68625.1"/>
    <property type="molecule type" value="Genomic_DNA"/>
</dbReference>
<dbReference type="AlphaFoldDB" id="A0A6A8H0L4"/>
<dbReference type="SUPFAM" id="SSF53474">
    <property type="entry name" value="alpha/beta-Hydrolases"/>
    <property type="match status" value="1"/>
</dbReference>
<gene>
    <name evidence="3" type="ORF">GKC89_05920</name>
</gene>
<evidence type="ECO:0000313" key="3">
    <source>
        <dbReference type="EMBL" id="MSA68625.1"/>
    </source>
</evidence>
<comment type="caution">
    <text evidence="3">The sequence shown here is derived from an EMBL/GenBank/DDBJ whole genome shotgun (WGS) entry which is preliminary data.</text>
</comment>
<dbReference type="PANTHER" id="PTHR48081">
    <property type="entry name" value="AB HYDROLASE SUPERFAMILY PROTEIN C4A8.06C"/>
    <property type="match status" value="1"/>
</dbReference>
<sequence>MKGRDSLKQYSFDEFPSSPLAPEGMKTLNEPMSPFYPQVIQNVCYAVKDGQALHLTIIVPAHEETETKHYPLIMYTQGSAFKRQNLTRHLVPLIEVAKHGYVVAIVEYRPTPAGIFPAQIKDLKTATRYMLNHAFEYSVDSYRYACFGDSSGAYASVMACVTGNMQEFSDEDVRFSPLHYRACVDFYGPIDFSRMQEFPTNWDHESEKSPTGLLFGGVNIRTVPDLLEKSSALNYIDSKKLPPFLIMHGKKDRMVPFSQSVMLYEKLRQTDHRADFYALENCDHGSDAFFTPYSLTIVLDFLSKNLKKGN</sequence>
<reference evidence="3" key="1">
    <citation type="journal article" date="2019" name="Nat. Med.">
        <title>A library of human gut bacterial isolates paired with longitudinal multiomics data enables mechanistic microbiome research.</title>
        <authorList>
            <person name="Poyet M."/>
            <person name="Groussin M."/>
            <person name="Gibbons S.M."/>
            <person name="Avila-Pacheco J."/>
            <person name="Jiang X."/>
            <person name="Kearney S.M."/>
            <person name="Perrotta A.R."/>
            <person name="Berdy B."/>
            <person name="Zhao S."/>
            <person name="Lieberman T.D."/>
            <person name="Swanson P.K."/>
            <person name="Smith M."/>
            <person name="Roesemann S."/>
            <person name="Alexander J.E."/>
            <person name="Rich S.A."/>
            <person name="Livny J."/>
            <person name="Vlamakis H."/>
            <person name="Clish C."/>
            <person name="Bullock K."/>
            <person name="Deik A."/>
            <person name="Scott J."/>
            <person name="Pierce K.A."/>
            <person name="Xavier R.J."/>
            <person name="Alm E.J."/>
        </authorList>
    </citation>
    <scope>NUCLEOTIDE SEQUENCE</scope>
    <source>
        <strain evidence="3">BIOML-A18</strain>
    </source>
</reference>
<dbReference type="InterPro" id="IPR050300">
    <property type="entry name" value="GDXG_lipolytic_enzyme"/>
</dbReference>
<organism evidence="3">
    <name type="scientific">Ligilactobacillus ruminis</name>
    <dbReference type="NCBI Taxonomy" id="1623"/>
    <lineage>
        <taxon>Bacteria</taxon>
        <taxon>Bacillati</taxon>
        <taxon>Bacillota</taxon>
        <taxon>Bacilli</taxon>
        <taxon>Lactobacillales</taxon>
        <taxon>Lactobacillaceae</taxon>
        <taxon>Ligilactobacillus</taxon>
    </lineage>
</organism>
<dbReference type="Gene3D" id="3.40.50.1820">
    <property type="entry name" value="alpha/beta hydrolase"/>
    <property type="match status" value="1"/>
</dbReference>
<proteinExistence type="predicted"/>
<accession>A0A6A8H0L4</accession>
<dbReference type="GO" id="GO:0016787">
    <property type="term" value="F:hydrolase activity"/>
    <property type="evidence" value="ECO:0007669"/>
    <property type="project" value="UniProtKB-KW"/>
</dbReference>
<feature type="domain" description="BD-FAE-like" evidence="2">
    <location>
        <begin position="64"/>
        <end position="267"/>
    </location>
</feature>
<name>A0A6A8H0L4_9LACO</name>
<protein>
    <submittedName>
        <fullName evidence="3">Alpha/beta hydrolase fold domain-containing protein</fullName>
    </submittedName>
</protein>